<keyword evidence="1" id="KW-0472">Membrane</keyword>
<evidence type="ECO:0000256" key="1">
    <source>
        <dbReference type="SAM" id="Phobius"/>
    </source>
</evidence>
<organism evidence="2 3">
    <name type="scientific">Trichogramma brassicae</name>
    <dbReference type="NCBI Taxonomy" id="86971"/>
    <lineage>
        <taxon>Eukaryota</taxon>
        <taxon>Metazoa</taxon>
        <taxon>Ecdysozoa</taxon>
        <taxon>Arthropoda</taxon>
        <taxon>Hexapoda</taxon>
        <taxon>Insecta</taxon>
        <taxon>Pterygota</taxon>
        <taxon>Neoptera</taxon>
        <taxon>Endopterygota</taxon>
        <taxon>Hymenoptera</taxon>
        <taxon>Apocrita</taxon>
        <taxon>Proctotrupomorpha</taxon>
        <taxon>Chalcidoidea</taxon>
        <taxon>Trichogrammatidae</taxon>
        <taxon>Trichogramma</taxon>
    </lineage>
</organism>
<accession>A0A6H5IXP3</accession>
<dbReference type="InterPro" id="IPR026776">
    <property type="entry name" value="UPF0729_C18orf32-like"/>
</dbReference>
<protein>
    <submittedName>
        <fullName evidence="2">Uncharacterized protein</fullName>
    </submittedName>
</protein>
<gene>
    <name evidence="2" type="ORF">TBRA_LOCUS14701</name>
</gene>
<dbReference type="EMBL" id="CADCXV010001272">
    <property type="protein sequence ID" value="CAB0043113.1"/>
    <property type="molecule type" value="Genomic_DNA"/>
</dbReference>
<keyword evidence="1" id="KW-1133">Transmembrane helix</keyword>
<keyword evidence="3" id="KW-1185">Reference proteome</keyword>
<dbReference type="Pfam" id="PF14975">
    <property type="entry name" value="DUF4512"/>
    <property type="match status" value="1"/>
</dbReference>
<dbReference type="AlphaFoldDB" id="A0A6H5IXP3"/>
<evidence type="ECO:0000313" key="3">
    <source>
        <dbReference type="Proteomes" id="UP000479190"/>
    </source>
</evidence>
<evidence type="ECO:0000313" key="2">
    <source>
        <dbReference type="EMBL" id="CAB0043113.1"/>
    </source>
</evidence>
<reference evidence="2 3" key="1">
    <citation type="submission" date="2020-02" db="EMBL/GenBank/DDBJ databases">
        <authorList>
            <person name="Ferguson B K."/>
        </authorList>
    </citation>
    <scope>NUCLEOTIDE SEQUENCE [LARGE SCALE GENOMIC DNA]</scope>
</reference>
<keyword evidence="1" id="KW-0812">Transmembrane</keyword>
<dbReference type="Proteomes" id="UP000479190">
    <property type="component" value="Unassembled WGS sequence"/>
</dbReference>
<name>A0A6H5IXP3_9HYME</name>
<sequence>MVCVPCFIGPVLLLIFRFLIQPLLLKFWYRDQVKDGENKNAPEVVKECNNGVCTFSWKKTNKTDDEKVESKKTD</sequence>
<proteinExistence type="predicted"/>
<feature type="transmembrane region" description="Helical" evidence="1">
    <location>
        <begin position="6"/>
        <end position="29"/>
    </location>
</feature>
<dbReference type="OrthoDB" id="10062823at2759"/>